<dbReference type="OrthoDB" id="114886at2"/>
<evidence type="ECO:0000256" key="4">
    <source>
        <dbReference type="ARBA" id="ARBA00022840"/>
    </source>
</evidence>
<name>A1VKT6_POLNA</name>
<evidence type="ECO:0000256" key="5">
    <source>
        <dbReference type="HAMAP-Rule" id="MF_01883"/>
    </source>
</evidence>
<dbReference type="InterPro" id="IPR017555">
    <property type="entry name" value="TriPribosyl-deP-CoA_syn"/>
</dbReference>
<comment type="similarity">
    <text evidence="5">Belongs to the CitG/MdcB family.</text>
</comment>
<dbReference type="GO" id="GO:0051191">
    <property type="term" value="P:prosthetic group biosynthetic process"/>
    <property type="evidence" value="ECO:0007669"/>
    <property type="project" value="TreeGrafter"/>
</dbReference>
<dbReference type="eggNOG" id="COG1767">
    <property type="taxonomic scope" value="Bacteria"/>
</dbReference>
<keyword evidence="2 5" id="KW-0808">Transferase</keyword>
<dbReference type="HAMAP" id="MF_01883">
    <property type="entry name" value="MdcB"/>
    <property type="match status" value="1"/>
</dbReference>
<evidence type="ECO:0000256" key="3">
    <source>
        <dbReference type="ARBA" id="ARBA00022741"/>
    </source>
</evidence>
<dbReference type="STRING" id="365044.Pnap_0947"/>
<dbReference type="InterPro" id="IPR002736">
    <property type="entry name" value="CitG"/>
</dbReference>
<evidence type="ECO:0000313" key="6">
    <source>
        <dbReference type="EMBL" id="ABM36264.1"/>
    </source>
</evidence>
<evidence type="ECO:0000256" key="1">
    <source>
        <dbReference type="ARBA" id="ARBA00001210"/>
    </source>
</evidence>
<dbReference type="PANTHER" id="PTHR30201:SF2">
    <property type="entry name" value="2-(5''-TRIPHOSPHORIBOSYL)-3'-DEPHOSPHOCOENZYME-A SYNTHASE"/>
    <property type="match status" value="1"/>
</dbReference>
<keyword evidence="6" id="KW-0328">Glycosyltransferase</keyword>
<sequence>MAALDLEFSPAQGSSPWLAGQAVDALLDEARLTPKPGLVDRRGRGAHTDLDLDLMCRSARALAPAFADMAEAARAAAGVPTLALRESLGRIGREAEVVMMKTTQGINTHRGAIWAMGLLVAGAAMAPEAARPARTAARLAATIARLPDRHAPQVTGNKGERACRDFGVPGARGQAQAGFPQVIERGLPELQRSRSRGDSETASRLNALLAILSGLDDTCVLSRAGPAALRALQADAAAVLAGGGVATLTGRRLLRQLDARALALNASPGGAADLLAATLFLDRLDLRVRRPSLP</sequence>
<dbReference type="KEGG" id="pna:Pnap_0947"/>
<dbReference type="EMBL" id="CP000529">
    <property type="protein sequence ID" value="ABM36264.1"/>
    <property type="molecule type" value="Genomic_DNA"/>
</dbReference>
<accession>A1VKT6</accession>
<evidence type="ECO:0000256" key="2">
    <source>
        <dbReference type="ARBA" id="ARBA00022679"/>
    </source>
</evidence>
<dbReference type="HOGENOM" id="CLU_056179_0_0_4"/>
<dbReference type="GO" id="GO:0005524">
    <property type="term" value="F:ATP binding"/>
    <property type="evidence" value="ECO:0007669"/>
    <property type="project" value="UniProtKB-KW"/>
</dbReference>
<dbReference type="PANTHER" id="PTHR30201">
    <property type="entry name" value="TRIPHOSPHORIBOSYL-DEPHOSPHO-COA SYNTHASE"/>
    <property type="match status" value="1"/>
</dbReference>
<proteinExistence type="inferred from homology"/>
<keyword evidence="4 5" id="KW-0067">ATP-binding</keyword>
<organism evidence="6 7">
    <name type="scientific">Polaromonas naphthalenivorans (strain CJ2)</name>
    <dbReference type="NCBI Taxonomy" id="365044"/>
    <lineage>
        <taxon>Bacteria</taxon>
        <taxon>Pseudomonadati</taxon>
        <taxon>Pseudomonadota</taxon>
        <taxon>Betaproteobacteria</taxon>
        <taxon>Burkholderiales</taxon>
        <taxon>Comamonadaceae</taxon>
        <taxon>Polaromonas</taxon>
    </lineage>
</organism>
<dbReference type="GO" id="GO:0046917">
    <property type="term" value="F:triphosphoribosyl-dephospho-CoA synthase activity"/>
    <property type="evidence" value="ECO:0007669"/>
    <property type="project" value="UniProtKB-UniRule"/>
</dbReference>
<keyword evidence="3 5" id="KW-0547">Nucleotide-binding</keyword>
<dbReference type="NCBIfam" id="TIGR03132">
    <property type="entry name" value="malonate_mdcB"/>
    <property type="match status" value="1"/>
</dbReference>
<dbReference type="NCBIfam" id="NF002315">
    <property type="entry name" value="PRK01237.1"/>
    <property type="match status" value="1"/>
</dbReference>
<dbReference type="EC" id="2.4.2.52" evidence="5"/>
<comment type="function">
    <text evidence="5">Involved in the formation of 2-(5''-phosphoribosyl)-3'-dephosphocoenzyme-A, the prosthetic group of the acyl-carrier protein of the malonate decarboxylase.</text>
</comment>
<gene>
    <name evidence="5" type="primary">mdcB</name>
    <name evidence="6" type="ordered locus">Pnap_0947</name>
</gene>
<dbReference type="GO" id="GO:0016757">
    <property type="term" value="F:glycosyltransferase activity"/>
    <property type="evidence" value="ECO:0007669"/>
    <property type="project" value="UniProtKB-KW"/>
</dbReference>
<evidence type="ECO:0000313" key="7">
    <source>
        <dbReference type="Proteomes" id="UP000000644"/>
    </source>
</evidence>
<dbReference type="Proteomes" id="UP000000644">
    <property type="component" value="Chromosome"/>
</dbReference>
<reference evidence="7" key="1">
    <citation type="journal article" date="2009" name="Environ. Microbiol.">
        <title>The genome of Polaromonas naphthalenivorans strain CJ2, isolated from coal tar-contaminated sediment, reveals physiological and metabolic versatility and evolution through extensive horizontal gene transfer.</title>
        <authorList>
            <person name="Yagi J.M."/>
            <person name="Sims D."/>
            <person name="Brettin T."/>
            <person name="Bruce D."/>
            <person name="Madsen E.L."/>
        </authorList>
    </citation>
    <scope>NUCLEOTIDE SEQUENCE [LARGE SCALE GENOMIC DNA]</scope>
    <source>
        <strain evidence="7">CJ2</strain>
    </source>
</reference>
<protein>
    <recommendedName>
        <fullName evidence="5">Probable 2-(5''-triphosphoribosyl)-3'-dephosphocoenzyme-A synthase</fullName>
        <shortName evidence="5">2-(5''-triphosphoribosyl)-3'-dephospho-CoA synthase</shortName>
        <ecNumber evidence="5">2.4.2.52</ecNumber>
    </recommendedName>
</protein>
<dbReference type="AlphaFoldDB" id="A1VKT6"/>
<comment type="catalytic activity">
    <reaction evidence="1 5">
        <text>3'-dephospho-CoA + ATP = 2'-(5''-triphospho-alpha-D-ribosyl)-3'-dephospho-CoA + adenine</text>
        <dbReference type="Rhea" id="RHEA:15117"/>
        <dbReference type="ChEBI" id="CHEBI:16708"/>
        <dbReference type="ChEBI" id="CHEBI:30616"/>
        <dbReference type="ChEBI" id="CHEBI:57328"/>
        <dbReference type="ChEBI" id="CHEBI:61378"/>
        <dbReference type="EC" id="2.4.2.52"/>
    </reaction>
</comment>
<dbReference type="Pfam" id="PF01874">
    <property type="entry name" value="CitG"/>
    <property type="match status" value="1"/>
</dbReference>
<dbReference type="RefSeq" id="WP_011800358.1">
    <property type="nucleotide sequence ID" value="NC_008781.1"/>
</dbReference>
<dbReference type="Gene3D" id="1.10.4200.10">
    <property type="entry name" value="Triphosphoribosyl-dephospho-CoA protein"/>
    <property type="match status" value="2"/>
</dbReference>
<keyword evidence="7" id="KW-1185">Reference proteome</keyword>